<accession>I4APC8</accession>
<organism evidence="3 4">
    <name type="scientific">Bernardetia litoralis (strain ATCC 23117 / DSM 6794 / NBRC 15988 / NCIMB 1366 / Fx l1 / Sio-4)</name>
    <name type="common">Flexibacter litoralis</name>
    <dbReference type="NCBI Taxonomy" id="880071"/>
    <lineage>
        <taxon>Bacteria</taxon>
        <taxon>Pseudomonadati</taxon>
        <taxon>Bacteroidota</taxon>
        <taxon>Cytophagia</taxon>
        <taxon>Cytophagales</taxon>
        <taxon>Bernardetiaceae</taxon>
        <taxon>Bernardetia</taxon>
    </lineage>
</organism>
<dbReference type="STRING" id="880071.Fleli_3493"/>
<dbReference type="Proteomes" id="UP000006054">
    <property type="component" value="Chromosome"/>
</dbReference>
<dbReference type="KEGG" id="fli:Fleli_3493"/>
<reference evidence="4" key="1">
    <citation type="submission" date="2012-06" db="EMBL/GenBank/DDBJ databases">
        <title>The complete genome of Flexibacter litoralis DSM 6794.</title>
        <authorList>
            <person name="Lucas S."/>
            <person name="Copeland A."/>
            <person name="Lapidus A."/>
            <person name="Glavina del Rio T."/>
            <person name="Dalin E."/>
            <person name="Tice H."/>
            <person name="Bruce D."/>
            <person name="Goodwin L."/>
            <person name="Pitluck S."/>
            <person name="Peters L."/>
            <person name="Ovchinnikova G."/>
            <person name="Lu M."/>
            <person name="Kyrpides N."/>
            <person name="Mavromatis K."/>
            <person name="Ivanova N."/>
            <person name="Brettin T."/>
            <person name="Detter J.C."/>
            <person name="Han C."/>
            <person name="Larimer F."/>
            <person name="Land M."/>
            <person name="Hauser L."/>
            <person name="Markowitz V."/>
            <person name="Cheng J.-F."/>
            <person name="Hugenholtz P."/>
            <person name="Woyke T."/>
            <person name="Wu D."/>
            <person name="Spring S."/>
            <person name="Lang E."/>
            <person name="Kopitz M."/>
            <person name="Brambilla E."/>
            <person name="Klenk H.-P."/>
            <person name="Eisen J.A."/>
        </authorList>
    </citation>
    <scope>NUCLEOTIDE SEQUENCE [LARGE SCALE GENOMIC DNA]</scope>
    <source>
        <strain evidence="4">ATCC 23117 / DSM 6794 / NBRC 15988 / NCIMB 1366 / Sio-4</strain>
    </source>
</reference>
<evidence type="ECO:0000259" key="2">
    <source>
        <dbReference type="Pfam" id="PF20584"/>
    </source>
</evidence>
<keyword evidence="1" id="KW-0472">Membrane</keyword>
<dbReference type="HOGENOM" id="CLU_2301110_0_0_10"/>
<keyword evidence="4" id="KW-1185">Reference proteome</keyword>
<evidence type="ECO:0000313" key="4">
    <source>
        <dbReference type="Proteomes" id="UP000006054"/>
    </source>
</evidence>
<dbReference type="EMBL" id="CP003345">
    <property type="protein sequence ID" value="AFM05813.1"/>
    <property type="molecule type" value="Genomic_DNA"/>
</dbReference>
<dbReference type="eggNOG" id="ENOG5032SBZ">
    <property type="taxonomic scope" value="Bacteria"/>
</dbReference>
<dbReference type="PATRIC" id="fig|880071.3.peg.3499"/>
<evidence type="ECO:0000313" key="3">
    <source>
        <dbReference type="EMBL" id="AFM05813.1"/>
    </source>
</evidence>
<dbReference type="InterPro" id="IPR046714">
    <property type="entry name" value="DUF6787"/>
</dbReference>
<feature type="transmembrane region" description="Helical" evidence="1">
    <location>
        <begin position="28"/>
        <end position="48"/>
    </location>
</feature>
<keyword evidence="1" id="KW-1133">Transmembrane helix</keyword>
<gene>
    <name evidence="3" type="ordered locus">Fleli_3493</name>
</gene>
<sequence length="114" mass="13805">MEKETESKKEQKPSWVEKLKTRWQVNSTWQVFVILIVFALTGFTVMYGKRWFFGIIGFDESTAWYTKTIVWVLLILPIYQVVLLFYGAIFGQFNFFWNFVKRTFGRIFFFLNKK</sequence>
<feature type="domain" description="DUF6787" evidence="2">
    <location>
        <begin position="33"/>
        <end position="109"/>
    </location>
</feature>
<name>I4APC8_BERLS</name>
<dbReference type="Pfam" id="PF20584">
    <property type="entry name" value="DUF6787"/>
    <property type="match status" value="1"/>
</dbReference>
<dbReference type="RefSeq" id="WP_014799238.1">
    <property type="nucleotide sequence ID" value="NC_018018.1"/>
</dbReference>
<keyword evidence="1" id="KW-0812">Transmembrane</keyword>
<dbReference type="OrthoDB" id="1151370at2"/>
<dbReference type="AlphaFoldDB" id="I4APC8"/>
<proteinExistence type="predicted"/>
<protein>
    <recommendedName>
        <fullName evidence="2">DUF6787 domain-containing protein</fullName>
    </recommendedName>
</protein>
<feature type="transmembrane region" description="Helical" evidence="1">
    <location>
        <begin position="68"/>
        <end position="97"/>
    </location>
</feature>
<evidence type="ECO:0000256" key="1">
    <source>
        <dbReference type="SAM" id="Phobius"/>
    </source>
</evidence>